<dbReference type="Proteomes" id="UP001279642">
    <property type="component" value="Unassembled WGS sequence"/>
</dbReference>
<dbReference type="PANTHER" id="PTHR42684:SF17">
    <property type="entry name" value="ADENOSYLMETHIONINE-8-AMINO-7-OXONONANOATE AMINOTRANSFERASE"/>
    <property type="match status" value="1"/>
</dbReference>
<comment type="subcellular location">
    <subcellularLocation>
        <location evidence="9">Cytoplasm</location>
    </subcellularLocation>
</comment>
<reference evidence="10 11" key="1">
    <citation type="journal article" date="2016" name="Antonie Van Leeuwenhoek">
        <title>Dongia soli sp. nov., isolated from soil from Dokdo, Korea.</title>
        <authorList>
            <person name="Kim D.U."/>
            <person name="Lee H."/>
            <person name="Kim H."/>
            <person name="Kim S.G."/>
            <person name="Ka J.O."/>
        </authorList>
    </citation>
    <scope>NUCLEOTIDE SEQUENCE [LARGE SCALE GENOMIC DNA]</scope>
    <source>
        <strain evidence="10 11">D78</strain>
    </source>
</reference>
<feature type="modified residue" description="N6-(pyridoxal phosphate)lysine" evidence="9">
    <location>
        <position position="276"/>
    </location>
</feature>
<dbReference type="GO" id="GO:0004015">
    <property type="term" value="F:adenosylmethionine-8-amino-7-oxononanoate transaminase activity"/>
    <property type="evidence" value="ECO:0007669"/>
    <property type="project" value="UniProtKB-EC"/>
</dbReference>
<feature type="binding site" evidence="9">
    <location>
        <position position="394"/>
    </location>
    <ligand>
        <name>substrate</name>
    </ligand>
</feature>
<comment type="function">
    <text evidence="9">Catalyzes the transfer of the alpha-amino group from S-adenosyl-L-methionine (SAM) to 7-keto-8-aminopelargonic acid (KAPA) to form 7,8-diaminopelargonic acid (DAPA). It is the only aminotransferase known to utilize SAM as an amino donor.</text>
</comment>
<feature type="binding site" evidence="9">
    <location>
        <position position="153"/>
    </location>
    <ligand>
        <name>substrate</name>
    </ligand>
</feature>
<keyword evidence="11" id="KW-1185">Reference proteome</keyword>
<dbReference type="NCBIfam" id="TIGR00508">
    <property type="entry name" value="bioA"/>
    <property type="match status" value="1"/>
</dbReference>
<feature type="binding site" evidence="9">
    <location>
        <position position="276"/>
    </location>
    <ligand>
        <name>substrate</name>
    </ligand>
</feature>
<comment type="subunit">
    <text evidence="9">Homodimer.</text>
</comment>
<evidence type="ECO:0000256" key="7">
    <source>
        <dbReference type="ARBA" id="ARBA00022898"/>
    </source>
</evidence>
<comment type="similarity">
    <text evidence="9">Belongs to the class-III pyridoxal-phosphate-dependent aminotransferase family. BioA subfamily.</text>
</comment>
<evidence type="ECO:0000313" key="11">
    <source>
        <dbReference type="Proteomes" id="UP001279642"/>
    </source>
</evidence>
<evidence type="ECO:0000313" key="10">
    <source>
        <dbReference type="EMBL" id="MDY0883701.1"/>
    </source>
</evidence>
<comment type="pathway">
    <text evidence="2 9">Cofactor biosynthesis; biotin biosynthesis; 7,8-diaminononanoate from 8-amino-7-oxononanoate (SAM route): step 1/1.</text>
</comment>
<sequence length="432" mass="47355">MPDSAAPPTAPDWLQAGMDHLWLPYTQMRNLPTPLPIVSAEGVRLHLPDGRSLIDGISSWWTVCHGYNHPHIRKAVVEQIQHLPHVMLGGLVHEPVARLATRLTAMLPGDLDHVFFSESGSVSVEVAMKMAIQYWINRGVAGRHRFVSFRFGYHGDTMACMSICDPDEGMHGLFAGCLPEQIIADVPRSTEQRAAFRQLLKQRRGEIAAVIIEPLVQGAGGLKMYDAETLAFIRQACDAQDHLLILDEIMTGFGRTGTMFACQQADMVPDIATFSKALTGGTLPLAATVATRRVFEAFLSDSPSTALMHGPTYMGNPLACAAAHASLDLFEREPRLQQVAAIETRLRDGLSACRGLNGVLDVRTKGAIGVVELDRAGEANWLKPRLIAEGVWVRPFGNIVYLMPPFVIEPVDLDRLTAAVVKVVSDWSRERA</sequence>
<dbReference type="PANTHER" id="PTHR42684">
    <property type="entry name" value="ADENOSYLMETHIONINE-8-AMINO-7-OXONONANOATE AMINOTRANSFERASE"/>
    <property type="match status" value="1"/>
</dbReference>
<evidence type="ECO:0000256" key="9">
    <source>
        <dbReference type="HAMAP-Rule" id="MF_00834"/>
    </source>
</evidence>
<dbReference type="PROSITE" id="PS00600">
    <property type="entry name" value="AA_TRANSFER_CLASS_3"/>
    <property type="match status" value="1"/>
</dbReference>
<comment type="caution">
    <text evidence="10">The sequence shown here is derived from an EMBL/GenBank/DDBJ whole genome shotgun (WGS) entry which is preliminary data.</text>
</comment>
<name>A0ABU5ECT5_9PROT</name>
<dbReference type="HAMAP" id="MF_00834">
    <property type="entry name" value="BioA"/>
    <property type="match status" value="1"/>
</dbReference>
<feature type="site" description="Participates in the substrate recognition with KAPA and in a stacking interaction with the adenine ring of SAM" evidence="9">
    <location>
        <position position="25"/>
    </location>
</feature>
<comment type="cofactor">
    <cofactor evidence="1 9">
        <name>pyridoxal 5'-phosphate</name>
        <dbReference type="ChEBI" id="CHEBI:597326"/>
    </cofactor>
</comment>
<feature type="binding site" evidence="9">
    <location>
        <position position="310"/>
    </location>
    <ligand>
        <name>substrate</name>
    </ligand>
</feature>
<dbReference type="CDD" id="cd00610">
    <property type="entry name" value="OAT_like"/>
    <property type="match status" value="1"/>
</dbReference>
<feature type="binding site" evidence="9">
    <location>
        <begin position="311"/>
        <end position="312"/>
    </location>
    <ligand>
        <name>pyridoxal 5'-phosphate</name>
        <dbReference type="ChEBI" id="CHEBI:597326"/>
    </ligand>
</feature>
<dbReference type="InterPro" id="IPR005815">
    <property type="entry name" value="BioA"/>
</dbReference>
<evidence type="ECO:0000256" key="2">
    <source>
        <dbReference type="ARBA" id="ARBA00005063"/>
    </source>
</evidence>
<dbReference type="EMBL" id="JAXCLW010000003">
    <property type="protein sequence ID" value="MDY0883701.1"/>
    <property type="molecule type" value="Genomic_DNA"/>
</dbReference>
<evidence type="ECO:0000256" key="5">
    <source>
        <dbReference type="ARBA" id="ARBA00022691"/>
    </source>
</evidence>
<keyword evidence="4 9" id="KW-0808">Transferase</keyword>
<organism evidence="10 11">
    <name type="scientific">Dongia soli</name>
    <dbReference type="NCBI Taxonomy" id="600628"/>
    <lineage>
        <taxon>Bacteria</taxon>
        <taxon>Pseudomonadati</taxon>
        <taxon>Pseudomonadota</taxon>
        <taxon>Alphaproteobacteria</taxon>
        <taxon>Rhodospirillales</taxon>
        <taxon>Dongiaceae</taxon>
        <taxon>Dongia</taxon>
    </lineage>
</organism>
<evidence type="ECO:0000256" key="6">
    <source>
        <dbReference type="ARBA" id="ARBA00022756"/>
    </source>
</evidence>
<keyword evidence="3 9" id="KW-0032">Aminotransferase</keyword>
<keyword evidence="9" id="KW-0963">Cytoplasm</keyword>
<feature type="binding site" evidence="9">
    <location>
        <begin position="120"/>
        <end position="121"/>
    </location>
    <ligand>
        <name>pyridoxal 5'-phosphate</name>
        <dbReference type="ChEBI" id="CHEBI:597326"/>
    </ligand>
</feature>
<dbReference type="SUPFAM" id="SSF53383">
    <property type="entry name" value="PLP-dependent transferases"/>
    <property type="match status" value="1"/>
</dbReference>
<dbReference type="EC" id="2.6.1.62" evidence="9"/>
<gene>
    <name evidence="9" type="primary">bioA</name>
    <name evidence="10" type="ORF">SMD27_12685</name>
</gene>
<keyword evidence="7 9" id="KW-0663">Pyridoxal phosphate</keyword>
<dbReference type="InterPro" id="IPR015422">
    <property type="entry name" value="PyrdxlP-dep_Trfase_small"/>
</dbReference>
<dbReference type="Gene3D" id="3.90.1150.10">
    <property type="entry name" value="Aspartate Aminotransferase, domain 1"/>
    <property type="match status" value="1"/>
</dbReference>
<evidence type="ECO:0000256" key="8">
    <source>
        <dbReference type="ARBA" id="ARBA00048449"/>
    </source>
</evidence>
<dbReference type="Gene3D" id="3.40.640.10">
    <property type="entry name" value="Type I PLP-dependent aspartate aminotransferase-like (Major domain)"/>
    <property type="match status" value="1"/>
</dbReference>
<keyword evidence="5 9" id="KW-0949">S-adenosyl-L-methionine</keyword>
<protein>
    <recommendedName>
        <fullName evidence="9">Adenosylmethionine-8-amino-7-oxononanoate aminotransferase</fullName>
        <ecNumber evidence="9">2.6.1.62</ecNumber>
    </recommendedName>
    <alternativeName>
        <fullName evidence="9">7,8-diamino-pelargonic acid aminotransferase</fullName>
        <shortName evidence="9">DAPA AT</shortName>
        <shortName evidence="9">DAPA aminotransferase</shortName>
    </alternativeName>
    <alternativeName>
        <fullName evidence="9">7,8-diaminononanoate synthase</fullName>
        <shortName evidence="9">DANS</shortName>
    </alternativeName>
    <alternativeName>
        <fullName evidence="9">Diaminopelargonic acid synthase</fullName>
    </alternativeName>
</protein>
<evidence type="ECO:0000256" key="4">
    <source>
        <dbReference type="ARBA" id="ARBA00022679"/>
    </source>
</evidence>
<dbReference type="RefSeq" id="WP_320509174.1">
    <property type="nucleotide sequence ID" value="NZ_JAXCLW010000003.1"/>
</dbReference>
<dbReference type="InterPro" id="IPR015424">
    <property type="entry name" value="PyrdxlP-dep_Trfase"/>
</dbReference>
<feature type="binding site" evidence="9">
    <location>
        <position position="60"/>
    </location>
    <ligand>
        <name>substrate</name>
    </ligand>
</feature>
<evidence type="ECO:0000256" key="1">
    <source>
        <dbReference type="ARBA" id="ARBA00001933"/>
    </source>
</evidence>
<keyword evidence="6 9" id="KW-0093">Biotin biosynthesis</keyword>
<dbReference type="InterPro" id="IPR049704">
    <property type="entry name" value="Aminotrans_3_PPA_site"/>
</dbReference>
<accession>A0ABU5ECT5</accession>
<comment type="catalytic activity">
    <reaction evidence="8 9">
        <text>(8S)-8-amino-7-oxononanoate + S-adenosyl-L-methionine = S-adenosyl-4-methylsulfanyl-2-oxobutanoate + (7R,8S)-7,8-diammoniononanoate</text>
        <dbReference type="Rhea" id="RHEA:16861"/>
        <dbReference type="ChEBI" id="CHEBI:16490"/>
        <dbReference type="ChEBI" id="CHEBI:59789"/>
        <dbReference type="ChEBI" id="CHEBI:149468"/>
        <dbReference type="ChEBI" id="CHEBI:149469"/>
        <dbReference type="EC" id="2.6.1.62"/>
    </reaction>
</comment>
<dbReference type="InterPro" id="IPR005814">
    <property type="entry name" value="Aminotrans_3"/>
</dbReference>
<dbReference type="Pfam" id="PF00202">
    <property type="entry name" value="Aminotran_3"/>
    <property type="match status" value="1"/>
</dbReference>
<dbReference type="PIRSF" id="PIRSF000521">
    <property type="entry name" value="Transaminase_4ab_Lys_Orn"/>
    <property type="match status" value="1"/>
</dbReference>
<evidence type="ECO:0000256" key="3">
    <source>
        <dbReference type="ARBA" id="ARBA00022576"/>
    </source>
</evidence>
<dbReference type="InterPro" id="IPR015421">
    <property type="entry name" value="PyrdxlP-dep_Trfase_major"/>
</dbReference>
<feature type="binding site" evidence="9">
    <location>
        <position position="247"/>
    </location>
    <ligand>
        <name>pyridoxal 5'-phosphate</name>
        <dbReference type="ChEBI" id="CHEBI:597326"/>
    </ligand>
</feature>
<proteinExistence type="inferred from homology"/>
<dbReference type="NCBIfam" id="NF004624">
    <property type="entry name" value="PRK05964.1"/>
    <property type="match status" value="1"/>
</dbReference>